<dbReference type="Pfam" id="PF13845">
    <property type="entry name" value="Septum_form"/>
    <property type="match status" value="1"/>
</dbReference>
<dbReference type="InterPro" id="IPR026004">
    <property type="entry name" value="Septum_form"/>
</dbReference>
<name>A0ABQ4C2L4_9ACTN</name>
<protein>
    <recommendedName>
        <fullName evidence="2">Septum formation-related domain-containing protein</fullName>
    </recommendedName>
</protein>
<proteinExistence type="predicted"/>
<sequence length="296" mass="31688">MRRRWTVGLAGLVATLALAACGGNPAGVDGDLSDDWRPMSEPKPFVPDAEVCHPNAVESGYLAAYSPVDCGAPHMVETVHVGEFTGAGAGAKPPAPGQKEYKTAFADCGAKARTYLGGDWRTARLSLSLVLPGEEAWQGGSRWYRCDVGETGSLDDGSVTYRSATLKSALAKPSSLQYGCFTPKISKEVVQEMTAIACTKSHRSEFVGIYDAPDKAYKAFVDDGETIHKACLNAVATYAKLPKDGNLAFRTGTIYYYPTAAEWDMGNRGVKCFSWDSGRTYTRSIKNGGTSLLPVN</sequence>
<keyword evidence="1" id="KW-0732">Signal</keyword>
<dbReference type="RefSeq" id="WP_203703069.1">
    <property type="nucleotide sequence ID" value="NZ_BAAALU010000026.1"/>
</dbReference>
<keyword evidence="4" id="KW-1185">Reference proteome</keyword>
<feature type="chain" id="PRO_5046891838" description="Septum formation-related domain-containing protein" evidence="1">
    <location>
        <begin position="20"/>
        <end position="296"/>
    </location>
</feature>
<evidence type="ECO:0000313" key="4">
    <source>
        <dbReference type="Proteomes" id="UP000624325"/>
    </source>
</evidence>
<dbReference type="EMBL" id="BONC01000019">
    <property type="protein sequence ID" value="GIF57030.1"/>
    <property type="molecule type" value="Genomic_DNA"/>
</dbReference>
<accession>A0ABQ4C2L4</accession>
<feature type="signal peptide" evidence="1">
    <location>
        <begin position="1"/>
        <end position="19"/>
    </location>
</feature>
<reference evidence="3 4" key="1">
    <citation type="submission" date="2021-01" db="EMBL/GenBank/DDBJ databases">
        <title>Whole genome shotgun sequence of Asanoa iriomotensis NBRC 100142.</title>
        <authorList>
            <person name="Komaki H."/>
            <person name="Tamura T."/>
        </authorList>
    </citation>
    <scope>NUCLEOTIDE SEQUENCE [LARGE SCALE GENOMIC DNA]</scope>
    <source>
        <strain evidence="3 4">NBRC 100142</strain>
    </source>
</reference>
<evidence type="ECO:0000259" key="2">
    <source>
        <dbReference type="Pfam" id="PF13845"/>
    </source>
</evidence>
<feature type="domain" description="Septum formation-related" evidence="2">
    <location>
        <begin position="57"/>
        <end position="272"/>
    </location>
</feature>
<evidence type="ECO:0000313" key="3">
    <source>
        <dbReference type="EMBL" id="GIF57030.1"/>
    </source>
</evidence>
<dbReference type="PROSITE" id="PS51257">
    <property type="entry name" value="PROKAR_LIPOPROTEIN"/>
    <property type="match status" value="1"/>
</dbReference>
<evidence type="ECO:0000256" key="1">
    <source>
        <dbReference type="SAM" id="SignalP"/>
    </source>
</evidence>
<comment type="caution">
    <text evidence="3">The sequence shown here is derived from an EMBL/GenBank/DDBJ whole genome shotgun (WGS) entry which is preliminary data.</text>
</comment>
<dbReference type="Proteomes" id="UP000624325">
    <property type="component" value="Unassembled WGS sequence"/>
</dbReference>
<gene>
    <name evidence="3" type="ORF">Air01nite_31250</name>
</gene>
<organism evidence="3 4">
    <name type="scientific">Asanoa iriomotensis</name>
    <dbReference type="NCBI Taxonomy" id="234613"/>
    <lineage>
        <taxon>Bacteria</taxon>
        <taxon>Bacillati</taxon>
        <taxon>Actinomycetota</taxon>
        <taxon>Actinomycetes</taxon>
        <taxon>Micromonosporales</taxon>
        <taxon>Micromonosporaceae</taxon>
        <taxon>Asanoa</taxon>
    </lineage>
</organism>